<keyword evidence="2" id="KW-0812">Transmembrane</keyword>
<dbReference type="EMBL" id="JAACJJ010000030">
    <property type="protein sequence ID" value="KAF5318432.1"/>
    <property type="molecule type" value="Genomic_DNA"/>
</dbReference>
<dbReference type="Pfam" id="PF20153">
    <property type="entry name" value="DUF6535"/>
    <property type="match status" value="1"/>
</dbReference>
<evidence type="ECO:0000313" key="4">
    <source>
        <dbReference type="EMBL" id="KAF5318432.1"/>
    </source>
</evidence>
<evidence type="ECO:0000313" key="5">
    <source>
        <dbReference type="Proteomes" id="UP000567179"/>
    </source>
</evidence>
<dbReference type="Proteomes" id="UP000567179">
    <property type="component" value="Unassembled WGS sequence"/>
</dbReference>
<evidence type="ECO:0000259" key="3">
    <source>
        <dbReference type="Pfam" id="PF20153"/>
    </source>
</evidence>
<feature type="transmembrane region" description="Helical" evidence="2">
    <location>
        <begin position="259"/>
        <end position="282"/>
    </location>
</feature>
<evidence type="ECO:0000256" key="2">
    <source>
        <dbReference type="SAM" id="Phobius"/>
    </source>
</evidence>
<feature type="transmembrane region" description="Helical" evidence="2">
    <location>
        <begin position="132"/>
        <end position="151"/>
    </location>
</feature>
<dbReference type="AlphaFoldDB" id="A0A8H5EZY2"/>
<dbReference type="OrthoDB" id="3235960at2759"/>
<accession>A0A8H5EZY2</accession>
<keyword evidence="5" id="KW-1185">Reference proteome</keyword>
<dbReference type="InterPro" id="IPR045338">
    <property type="entry name" value="DUF6535"/>
</dbReference>
<sequence length="506" mass="56765">MSFESNIENASAVDGEASPTHLDGGTTVLMSSMSASTNPIPQTTDPDVNLRDYDILLEQRVPVDDPVLALPQGDARTNPRKFPISANDLPLPKLSDPLTTHVPKPESDPFEHFLKPMLEKDTVQCNAWKDEVQNILIFAGLFSAVVTAFIIESYQRLQPDPNDAIIGILAHIAERLDNPSINGSVPASPMVSTANFAPSHSDITINIFWFISLVLSLSAALIGIITLQWLREHQRYDSALQPRETLAILHMRLDSLKRWYVPQIFAGLPLLLQSALVLFFAGMIEFMFVLRPEVAVPVTLTICIPLVFLIATTILPILQVCILQDPFRLSINNNVPSPCPYKSPQSLIARRIGTAFQTMPKFFAFVLAGAYECIIPVFWFLRKALRRGREVPFWVAEAQPPIFRAQKMNLRDRLRDGYPQKICTIIRARSSDWASIDASWLKVRTVYAVSLQLANRDSNDLAILRKTSGLRTSVPPEVYDCTRSFHKIRYQSLTRGGRRTMSFIIV</sequence>
<feature type="domain" description="DUF6535" evidence="3">
    <location>
        <begin position="113"/>
        <end position="288"/>
    </location>
</feature>
<keyword evidence="2" id="KW-0472">Membrane</keyword>
<gene>
    <name evidence="4" type="ORF">D9619_010906</name>
</gene>
<evidence type="ECO:0000256" key="1">
    <source>
        <dbReference type="SAM" id="MobiDB-lite"/>
    </source>
</evidence>
<comment type="caution">
    <text evidence="4">The sequence shown here is derived from an EMBL/GenBank/DDBJ whole genome shotgun (WGS) entry which is preliminary data.</text>
</comment>
<feature type="transmembrane region" description="Helical" evidence="2">
    <location>
        <begin position="362"/>
        <end position="381"/>
    </location>
</feature>
<feature type="transmembrane region" description="Helical" evidence="2">
    <location>
        <begin position="294"/>
        <end position="318"/>
    </location>
</feature>
<protein>
    <recommendedName>
        <fullName evidence="3">DUF6535 domain-containing protein</fullName>
    </recommendedName>
</protein>
<keyword evidence="2" id="KW-1133">Transmembrane helix</keyword>
<feature type="region of interest" description="Disordered" evidence="1">
    <location>
        <begin position="68"/>
        <end position="89"/>
    </location>
</feature>
<feature type="region of interest" description="Disordered" evidence="1">
    <location>
        <begin position="1"/>
        <end position="28"/>
    </location>
</feature>
<proteinExistence type="predicted"/>
<reference evidence="4 5" key="1">
    <citation type="journal article" date="2020" name="ISME J.">
        <title>Uncovering the hidden diversity of litter-decomposition mechanisms in mushroom-forming fungi.</title>
        <authorList>
            <person name="Floudas D."/>
            <person name="Bentzer J."/>
            <person name="Ahren D."/>
            <person name="Johansson T."/>
            <person name="Persson P."/>
            <person name="Tunlid A."/>
        </authorList>
    </citation>
    <scope>NUCLEOTIDE SEQUENCE [LARGE SCALE GENOMIC DNA]</scope>
    <source>
        <strain evidence="4 5">CBS 101986</strain>
    </source>
</reference>
<feature type="transmembrane region" description="Helical" evidence="2">
    <location>
        <begin position="207"/>
        <end position="230"/>
    </location>
</feature>
<name>A0A8H5EZY2_9AGAR</name>
<organism evidence="4 5">
    <name type="scientific">Psilocybe cf. subviscida</name>
    <dbReference type="NCBI Taxonomy" id="2480587"/>
    <lineage>
        <taxon>Eukaryota</taxon>
        <taxon>Fungi</taxon>
        <taxon>Dikarya</taxon>
        <taxon>Basidiomycota</taxon>
        <taxon>Agaricomycotina</taxon>
        <taxon>Agaricomycetes</taxon>
        <taxon>Agaricomycetidae</taxon>
        <taxon>Agaricales</taxon>
        <taxon>Agaricineae</taxon>
        <taxon>Strophariaceae</taxon>
        <taxon>Psilocybe</taxon>
    </lineage>
</organism>